<evidence type="ECO:0000256" key="3">
    <source>
        <dbReference type="ARBA" id="ARBA00022840"/>
    </source>
</evidence>
<evidence type="ECO:0000256" key="4">
    <source>
        <dbReference type="PROSITE-ProRule" id="PRU00409"/>
    </source>
</evidence>
<feature type="domain" description="ATP-grasp" evidence="5">
    <location>
        <begin position="111"/>
        <end position="295"/>
    </location>
</feature>
<dbReference type="AlphaFoldDB" id="A0A0P4R6N9"/>
<dbReference type="GO" id="GO:0016874">
    <property type="term" value="F:ligase activity"/>
    <property type="evidence" value="ECO:0007669"/>
    <property type="project" value="UniProtKB-KW"/>
</dbReference>
<dbReference type="GO" id="GO:0046872">
    <property type="term" value="F:metal ion binding"/>
    <property type="evidence" value="ECO:0007669"/>
    <property type="project" value="InterPro"/>
</dbReference>
<evidence type="ECO:0000256" key="2">
    <source>
        <dbReference type="ARBA" id="ARBA00022741"/>
    </source>
</evidence>
<evidence type="ECO:0000313" key="6">
    <source>
        <dbReference type="EMBL" id="GAO08071.1"/>
    </source>
</evidence>
<evidence type="ECO:0000259" key="5">
    <source>
        <dbReference type="PROSITE" id="PS50975"/>
    </source>
</evidence>
<dbReference type="InterPro" id="IPR011761">
    <property type="entry name" value="ATP-grasp"/>
</dbReference>
<keyword evidence="7" id="KW-1185">Reference proteome</keyword>
<dbReference type="PANTHER" id="PTHR43585:SF2">
    <property type="entry name" value="ATP-GRASP ENZYME FSQD"/>
    <property type="match status" value="1"/>
</dbReference>
<dbReference type="PROSITE" id="PS50975">
    <property type="entry name" value="ATP_GRASP"/>
    <property type="match status" value="1"/>
</dbReference>
<organism evidence="6 7">
    <name type="scientific">Streptomyces lydicamycinicus</name>
    <dbReference type="NCBI Taxonomy" id="1546107"/>
    <lineage>
        <taxon>Bacteria</taxon>
        <taxon>Bacillati</taxon>
        <taxon>Actinomycetota</taxon>
        <taxon>Actinomycetes</taxon>
        <taxon>Kitasatosporales</taxon>
        <taxon>Streptomycetaceae</taxon>
        <taxon>Streptomyces</taxon>
    </lineage>
</organism>
<reference evidence="7" key="1">
    <citation type="submission" date="2014-09" db="EMBL/GenBank/DDBJ databases">
        <title>Whole genome shotgun sequence of Streptomyces sp. NBRC 110027.</title>
        <authorList>
            <person name="Komaki H."/>
            <person name="Ichikawa N."/>
            <person name="Katano-Makiyama Y."/>
            <person name="Hosoyama A."/>
            <person name="Hashimoto M."/>
            <person name="Uohara A."/>
            <person name="Kitahashi Y."/>
            <person name="Ohji S."/>
            <person name="Kimura A."/>
            <person name="Yamazoe A."/>
            <person name="Igarashi Y."/>
            <person name="Fujita N."/>
        </authorList>
    </citation>
    <scope>NUCLEOTIDE SEQUENCE [LARGE SCALE GENOMIC DNA]</scope>
    <source>
        <strain evidence="7">NBRC 110027</strain>
    </source>
</reference>
<comment type="caution">
    <text evidence="6">The sequence shown here is derived from an EMBL/GenBank/DDBJ whole genome shotgun (WGS) entry which is preliminary data.</text>
</comment>
<protein>
    <recommendedName>
        <fullName evidence="5">ATP-grasp domain-containing protein</fullName>
    </recommendedName>
</protein>
<dbReference type="Pfam" id="PF18603">
    <property type="entry name" value="LAL_C2"/>
    <property type="match status" value="1"/>
</dbReference>
<dbReference type="GO" id="GO:0005524">
    <property type="term" value="F:ATP binding"/>
    <property type="evidence" value="ECO:0007669"/>
    <property type="project" value="UniProtKB-UniRule"/>
</dbReference>
<evidence type="ECO:0000256" key="1">
    <source>
        <dbReference type="ARBA" id="ARBA00022598"/>
    </source>
</evidence>
<dbReference type="Gene3D" id="3.30.470.20">
    <property type="entry name" value="ATP-grasp fold, B domain"/>
    <property type="match status" value="1"/>
</dbReference>
<dbReference type="InterPro" id="IPR052032">
    <property type="entry name" value="ATP-dep_AA_Ligase"/>
</dbReference>
<dbReference type="InterPro" id="IPR040570">
    <property type="entry name" value="LAL_C2"/>
</dbReference>
<gene>
    <name evidence="6" type="ORF">TPA0598_03_05320</name>
</gene>
<dbReference type="SUPFAM" id="SSF56059">
    <property type="entry name" value="Glutathione synthetase ATP-binding domain-like"/>
    <property type="match status" value="1"/>
</dbReference>
<dbReference type="Proteomes" id="UP000048965">
    <property type="component" value="Unassembled WGS sequence"/>
</dbReference>
<proteinExistence type="predicted"/>
<sequence>MTLVVIGANPTVARAAEALPGDLLHVQLPGAPALDRSNGTPGTRQVHTVDFHDGPAFLAFVDEVLKPLSPTAVVSLTELGLEPAAAAAERLGVRGVTPAVVRHTRDKLEMRRVLERKAPHLNPAFASGGDPDAVARLFAGHTAVVAKPVSGVGSNAVALLDLAADLPADRRTAGTLLEAFVGGLEFSVETLSAGGRHTVVGIAQKGTTGSFVEVSHMMPPPALDARGRARVEEAVGQLLDALGLTDGPSHTEVKVDGDRVIVIETHNRLGGDGIADLVRLTTGIDWRVAALGWAVDAGVPRGQAVAAAAATVFFTAPPGTVTAVAPPPSLAHGTIVEWEVTVEPGDPVRPLRSSTDRLGTAVVTAADAAACVAAVAELTALPIVTTRPDVPAPVA</sequence>
<accession>A0A0P4R6N9</accession>
<keyword evidence="1" id="KW-0436">Ligase</keyword>
<dbReference type="Pfam" id="PF13535">
    <property type="entry name" value="ATP-grasp_4"/>
    <property type="match status" value="1"/>
</dbReference>
<dbReference type="EMBL" id="BBNO01000003">
    <property type="protein sequence ID" value="GAO08071.1"/>
    <property type="molecule type" value="Genomic_DNA"/>
</dbReference>
<dbReference type="PANTHER" id="PTHR43585">
    <property type="entry name" value="FUMIPYRROLE BIOSYNTHESIS PROTEIN C"/>
    <property type="match status" value="1"/>
</dbReference>
<evidence type="ECO:0000313" key="7">
    <source>
        <dbReference type="Proteomes" id="UP000048965"/>
    </source>
</evidence>
<dbReference type="OrthoDB" id="6964321at2"/>
<reference evidence="6 7" key="2">
    <citation type="journal article" date="2015" name="Stand. Genomic Sci.">
        <title>Draft genome sequence of marine-derived Streptomyces sp. TP-A0598, a producer of anti-MRSA antibiotic lydicamycins.</title>
        <authorList>
            <person name="Komaki H."/>
            <person name="Ichikawa N."/>
            <person name="Hosoyama A."/>
            <person name="Fujita N."/>
            <person name="Igarashi Y."/>
        </authorList>
    </citation>
    <scope>NUCLEOTIDE SEQUENCE [LARGE SCALE GENOMIC DNA]</scope>
    <source>
        <strain evidence="6 7">NBRC 110027</strain>
    </source>
</reference>
<dbReference type="RefSeq" id="WP_042153118.1">
    <property type="nucleotide sequence ID" value="NZ_BBNO01000003.1"/>
</dbReference>
<keyword evidence="3 4" id="KW-0067">ATP-binding</keyword>
<keyword evidence="2 4" id="KW-0547">Nucleotide-binding</keyword>
<name>A0A0P4R6N9_9ACTN</name>
<dbReference type="Gene3D" id="3.40.50.20">
    <property type="match status" value="1"/>
</dbReference>